<accession>A0ABW3J7Q2</accession>
<comment type="caution">
    <text evidence="2">The sequence shown here is derived from an EMBL/GenBank/DDBJ whole genome shotgun (WGS) entry which is preliminary data.</text>
</comment>
<feature type="chain" id="PRO_5045732752" evidence="1">
    <location>
        <begin position="28"/>
        <end position="146"/>
    </location>
</feature>
<protein>
    <submittedName>
        <fullName evidence="2">DUF1036 domain-containing protein</fullName>
    </submittedName>
</protein>
<reference evidence="3" key="1">
    <citation type="journal article" date="2019" name="Int. J. Syst. Evol. Microbiol.">
        <title>The Global Catalogue of Microorganisms (GCM) 10K type strain sequencing project: providing services to taxonomists for standard genome sequencing and annotation.</title>
        <authorList>
            <consortium name="The Broad Institute Genomics Platform"/>
            <consortium name="The Broad Institute Genome Sequencing Center for Infectious Disease"/>
            <person name="Wu L."/>
            <person name="Ma J."/>
        </authorList>
    </citation>
    <scope>NUCLEOTIDE SEQUENCE [LARGE SCALE GENOMIC DNA]</scope>
    <source>
        <strain evidence="3">CCUG 61697</strain>
    </source>
</reference>
<feature type="signal peptide" evidence="1">
    <location>
        <begin position="1"/>
        <end position="27"/>
    </location>
</feature>
<keyword evidence="1" id="KW-0732">Signal</keyword>
<proteinExistence type="predicted"/>
<sequence length="146" mass="16466">MRRQLFRLLFSFMLAVPLLGVGTAAHADLKLCNTTTSRVGVAIGYKDKEGWATEGWWNVAAHTCETLLKGVLIARYYYLHAVDYDRGGEWAGSISMCTDDKAFTIRDTKNCVKRGYKRTGFFEVDTGEERDWTIRLTDPGAEDDAQ</sequence>
<dbReference type="Pfam" id="PF06282">
    <property type="entry name" value="DUF1036"/>
    <property type="match status" value="1"/>
</dbReference>
<name>A0ABW3J7Q2_9HYPH</name>
<dbReference type="Proteomes" id="UP001597102">
    <property type="component" value="Unassembled WGS sequence"/>
</dbReference>
<evidence type="ECO:0000313" key="3">
    <source>
        <dbReference type="Proteomes" id="UP001597102"/>
    </source>
</evidence>
<dbReference type="RefSeq" id="WP_379086610.1">
    <property type="nucleotide sequence ID" value="NZ_JBHTJO010000001.1"/>
</dbReference>
<keyword evidence="3" id="KW-1185">Reference proteome</keyword>
<gene>
    <name evidence="2" type="ORF">ACFQ2F_05010</name>
</gene>
<organism evidence="2 3">
    <name type="scientific">Methyloligella solikamskensis</name>
    <dbReference type="NCBI Taxonomy" id="1177756"/>
    <lineage>
        <taxon>Bacteria</taxon>
        <taxon>Pseudomonadati</taxon>
        <taxon>Pseudomonadota</taxon>
        <taxon>Alphaproteobacteria</taxon>
        <taxon>Hyphomicrobiales</taxon>
        <taxon>Hyphomicrobiaceae</taxon>
        <taxon>Methyloligella</taxon>
    </lineage>
</organism>
<dbReference type="InterPro" id="IPR009380">
    <property type="entry name" value="DUF1036"/>
</dbReference>
<dbReference type="EMBL" id="JBHTJO010000001">
    <property type="protein sequence ID" value="MFD0986452.1"/>
    <property type="molecule type" value="Genomic_DNA"/>
</dbReference>
<evidence type="ECO:0000256" key="1">
    <source>
        <dbReference type="SAM" id="SignalP"/>
    </source>
</evidence>
<evidence type="ECO:0000313" key="2">
    <source>
        <dbReference type="EMBL" id="MFD0986452.1"/>
    </source>
</evidence>